<sequence length="143" mass="15613">MRIFASLAFAVTLALTLAVAAPPQPPQAPMRASEQFGLDLVDHASSCLRSCHGAATQVLILKNLGINSAVFITRNCQEKRWAELIGACLPMVCKSAPDVAYAVEYAHAWCARAGVRNVSITLPEWYMDSPGGEYYRCVNDRVR</sequence>
<feature type="chain" id="PRO_5005245547" description="Extracellular membrane protein CFEM domain-containing protein" evidence="1">
    <location>
        <begin position="21"/>
        <end position="143"/>
    </location>
</feature>
<proteinExistence type="predicted"/>
<name>A0A0J0XPA0_9TREE</name>
<evidence type="ECO:0000313" key="3">
    <source>
        <dbReference type="Proteomes" id="UP000053611"/>
    </source>
</evidence>
<feature type="signal peptide" evidence="1">
    <location>
        <begin position="1"/>
        <end position="20"/>
    </location>
</feature>
<organism evidence="2 3">
    <name type="scientific">Cutaneotrichosporon oleaginosum</name>
    <dbReference type="NCBI Taxonomy" id="879819"/>
    <lineage>
        <taxon>Eukaryota</taxon>
        <taxon>Fungi</taxon>
        <taxon>Dikarya</taxon>
        <taxon>Basidiomycota</taxon>
        <taxon>Agaricomycotina</taxon>
        <taxon>Tremellomycetes</taxon>
        <taxon>Trichosporonales</taxon>
        <taxon>Trichosporonaceae</taxon>
        <taxon>Cutaneotrichosporon</taxon>
    </lineage>
</organism>
<dbReference type="EMBL" id="KQ087200">
    <property type="protein sequence ID" value="KLT42887.1"/>
    <property type="molecule type" value="Genomic_DNA"/>
</dbReference>
<accession>A0A0J0XPA0</accession>
<dbReference type="AlphaFoldDB" id="A0A0J0XPA0"/>
<evidence type="ECO:0000256" key="1">
    <source>
        <dbReference type="SAM" id="SignalP"/>
    </source>
</evidence>
<gene>
    <name evidence="2" type="ORF">CC85DRAFT_301855</name>
</gene>
<dbReference type="OrthoDB" id="2560253at2759"/>
<dbReference type="Proteomes" id="UP000053611">
    <property type="component" value="Unassembled WGS sequence"/>
</dbReference>
<keyword evidence="3" id="KW-1185">Reference proteome</keyword>
<protein>
    <recommendedName>
        <fullName evidence="4">Extracellular membrane protein CFEM domain-containing protein</fullName>
    </recommendedName>
</protein>
<keyword evidence="1" id="KW-0732">Signal</keyword>
<evidence type="ECO:0000313" key="2">
    <source>
        <dbReference type="EMBL" id="KLT42887.1"/>
    </source>
</evidence>
<evidence type="ECO:0008006" key="4">
    <source>
        <dbReference type="Google" id="ProtNLM"/>
    </source>
</evidence>
<reference evidence="2 3" key="1">
    <citation type="submission" date="2015-03" db="EMBL/GenBank/DDBJ databases">
        <title>Genomics and transcriptomics of the oil-accumulating basidiomycete yeast T. oleaginosus allow insights into substrate utilization and the diverse evolutionary trajectories of mating systems in fungi.</title>
        <authorList>
            <consortium name="DOE Joint Genome Institute"/>
            <person name="Kourist R."/>
            <person name="Kracht O."/>
            <person name="Bracharz F."/>
            <person name="Lipzen A."/>
            <person name="Nolan M."/>
            <person name="Ohm R."/>
            <person name="Grigoriev I."/>
            <person name="Sun S."/>
            <person name="Heitman J."/>
            <person name="Bruck T."/>
            <person name="Nowrousian M."/>
        </authorList>
    </citation>
    <scope>NUCLEOTIDE SEQUENCE [LARGE SCALE GENOMIC DNA]</scope>
    <source>
        <strain evidence="2 3">IBC0246</strain>
    </source>
</reference>